<evidence type="ECO:0000256" key="2">
    <source>
        <dbReference type="SAM" id="Phobius"/>
    </source>
</evidence>
<dbReference type="PANTHER" id="PTHR40465">
    <property type="entry name" value="CHROMOSOME 1, WHOLE GENOME SHOTGUN SEQUENCE"/>
    <property type="match status" value="1"/>
</dbReference>
<protein>
    <submittedName>
        <fullName evidence="3">Uncharacterized protein</fullName>
    </submittedName>
</protein>
<keyword evidence="2" id="KW-0472">Membrane</keyword>
<feature type="transmembrane region" description="Helical" evidence="2">
    <location>
        <begin position="57"/>
        <end position="76"/>
    </location>
</feature>
<feature type="transmembrane region" description="Helical" evidence="2">
    <location>
        <begin position="178"/>
        <end position="197"/>
    </location>
</feature>
<keyword evidence="2" id="KW-1133">Transmembrane helix</keyword>
<name>A0A5C2SU26_9APHY</name>
<dbReference type="Proteomes" id="UP000313359">
    <property type="component" value="Unassembled WGS sequence"/>
</dbReference>
<evidence type="ECO:0000256" key="1">
    <source>
        <dbReference type="SAM" id="MobiDB-lite"/>
    </source>
</evidence>
<feature type="region of interest" description="Disordered" evidence="1">
    <location>
        <begin position="337"/>
        <end position="396"/>
    </location>
</feature>
<evidence type="ECO:0000313" key="3">
    <source>
        <dbReference type="EMBL" id="RPD66974.1"/>
    </source>
</evidence>
<sequence>MLYAKDGSFLLDAEAPSRPDQYTAGPILVQAFLQYLCQGVIIAQASKFYERWDDDPIALRAYVVVLVIFSLVQTVLESYKTWVVTVLELHWWTSNLHFTEFLCNSIICSLCEVFLIRRCYRMSGMRMMVLVYLASVAVITFAASIILTVKIAIVVAPLAQVGDAHVDPLRASICGYPLWVYGTLLTALSITIIRLTYLDRTVKHIITMTWETAALPATCMLVSAIIYSVRDADGMVNSPSPFAEANLDLFFAVLTGKVYTLGLLRTLNKRTQFRARLHSGDKLGRQSLSECDWVAPAAGGGSRPQAETGADGGRTVVKNAQHVTFDDLKDEGIVRSVGESRVVSPARPETPERSAETASGTTCAESGLEDGFSRGETEPTSPVGTWAIASEPAGII</sequence>
<reference evidence="3" key="1">
    <citation type="journal article" date="2018" name="Genome Biol. Evol.">
        <title>Genomics and development of Lentinus tigrinus, a white-rot wood-decaying mushroom with dimorphic fruiting bodies.</title>
        <authorList>
            <person name="Wu B."/>
            <person name="Xu Z."/>
            <person name="Knudson A."/>
            <person name="Carlson A."/>
            <person name="Chen N."/>
            <person name="Kovaka S."/>
            <person name="LaButti K."/>
            <person name="Lipzen A."/>
            <person name="Pennachio C."/>
            <person name="Riley R."/>
            <person name="Schakwitz W."/>
            <person name="Umezawa K."/>
            <person name="Ohm R.A."/>
            <person name="Grigoriev I.V."/>
            <person name="Nagy L.G."/>
            <person name="Gibbons J."/>
            <person name="Hibbett D."/>
        </authorList>
    </citation>
    <scope>NUCLEOTIDE SEQUENCE [LARGE SCALE GENOMIC DNA]</scope>
    <source>
        <strain evidence="3">ALCF2SS1-6</strain>
    </source>
</reference>
<organism evidence="3 4">
    <name type="scientific">Lentinus tigrinus ALCF2SS1-6</name>
    <dbReference type="NCBI Taxonomy" id="1328759"/>
    <lineage>
        <taxon>Eukaryota</taxon>
        <taxon>Fungi</taxon>
        <taxon>Dikarya</taxon>
        <taxon>Basidiomycota</taxon>
        <taxon>Agaricomycotina</taxon>
        <taxon>Agaricomycetes</taxon>
        <taxon>Polyporales</taxon>
        <taxon>Polyporaceae</taxon>
        <taxon>Lentinus</taxon>
    </lineage>
</organism>
<dbReference type="STRING" id="1328759.A0A5C2SU26"/>
<dbReference type="OrthoDB" id="3251949at2759"/>
<proteinExistence type="predicted"/>
<dbReference type="AlphaFoldDB" id="A0A5C2SU26"/>
<dbReference type="EMBL" id="ML122250">
    <property type="protein sequence ID" value="RPD66974.1"/>
    <property type="molecule type" value="Genomic_DNA"/>
</dbReference>
<keyword evidence="4" id="KW-1185">Reference proteome</keyword>
<feature type="transmembrane region" description="Helical" evidence="2">
    <location>
        <begin position="96"/>
        <end position="117"/>
    </location>
</feature>
<keyword evidence="2" id="KW-0812">Transmembrane</keyword>
<feature type="transmembrane region" description="Helical" evidence="2">
    <location>
        <begin position="209"/>
        <end position="229"/>
    </location>
</feature>
<feature type="transmembrane region" description="Helical" evidence="2">
    <location>
        <begin position="129"/>
        <end position="158"/>
    </location>
</feature>
<dbReference type="PANTHER" id="PTHR40465:SF1">
    <property type="entry name" value="DUF6534 DOMAIN-CONTAINING PROTEIN"/>
    <property type="match status" value="1"/>
</dbReference>
<gene>
    <name evidence="3" type="ORF">L227DRAFT_648123</name>
</gene>
<feature type="transmembrane region" description="Helical" evidence="2">
    <location>
        <begin position="249"/>
        <end position="267"/>
    </location>
</feature>
<accession>A0A5C2SU26</accession>
<evidence type="ECO:0000313" key="4">
    <source>
        <dbReference type="Proteomes" id="UP000313359"/>
    </source>
</evidence>